<feature type="compositionally biased region" description="Basic residues" evidence="1">
    <location>
        <begin position="16"/>
        <end position="27"/>
    </location>
</feature>
<feature type="compositionally biased region" description="Basic and acidic residues" evidence="1">
    <location>
        <begin position="117"/>
        <end position="131"/>
    </location>
</feature>
<feature type="region of interest" description="Disordered" evidence="1">
    <location>
        <begin position="1"/>
        <end position="267"/>
    </location>
</feature>
<protein>
    <submittedName>
        <fullName evidence="2">Methylcrotonyl-CoA carboxylase carboxyl transferase subunit</fullName>
        <ecNumber evidence="2">6.4.1.4</ecNumber>
    </submittedName>
</protein>
<name>A0A6J4SBV0_9ACTN</name>
<feature type="compositionally biased region" description="Basic residues" evidence="1">
    <location>
        <begin position="382"/>
        <end position="395"/>
    </location>
</feature>
<accession>A0A6J4SBV0</accession>
<dbReference type="AlphaFoldDB" id="A0A6J4SBV0"/>
<reference evidence="2" key="1">
    <citation type="submission" date="2020-02" db="EMBL/GenBank/DDBJ databases">
        <authorList>
            <person name="Meier V. D."/>
        </authorList>
    </citation>
    <scope>NUCLEOTIDE SEQUENCE</scope>
    <source>
        <strain evidence="2">AVDCRST_MAG67</strain>
    </source>
</reference>
<keyword evidence="2" id="KW-0808">Transferase</keyword>
<proteinExistence type="predicted"/>
<feature type="compositionally biased region" description="Basic and acidic residues" evidence="1">
    <location>
        <begin position="489"/>
        <end position="508"/>
    </location>
</feature>
<feature type="non-terminal residue" evidence="2">
    <location>
        <position position="1"/>
    </location>
</feature>
<feature type="compositionally biased region" description="Low complexity" evidence="1">
    <location>
        <begin position="354"/>
        <end position="376"/>
    </location>
</feature>
<feature type="compositionally biased region" description="Low complexity" evidence="1">
    <location>
        <begin position="70"/>
        <end position="80"/>
    </location>
</feature>
<evidence type="ECO:0000313" key="2">
    <source>
        <dbReference type="EMBL" id="CAA9494816.1"/>
    </source>
</evidence>
<feature type="compositionally biased region" description="Basic and acidic residues" evidence="1">
    <location>
        <begin position="175"/>
        <end position="184"/>
    </location>
</feature>
<feature type="compositionally biased region" description="Basic and acidic residues" evidence="1">
    <location>
        <begin position="211"/>
        <end position="223"/>
    </location>
</feature>
<dbReference type="EMBL" id="CADCVQ010000070">
    <property type="protein sequence ID" value="CAA9494816.1"/>
    <property type="molecule type" value="Genomic_DNA"/>
</dbReference>
<dbReference type="GO" id="GO:0016740">
    <property type="term" value="F:transferase activity"/>
    <property type="evidence" value="ECO:0007669"/>
    <property type="project" value="UniProtKB-KW"/>
</dbReference>
<keyword evidence="2" id="KW-0436">Ligase</keyword>
<feature type="non-terminal residue" evidence="2">
    <location>
        <position position="532"/>
    </location>
</feature>
<dbReference type="EC" id="6.4.1.4" evidence="2"/>
<feature type="compositionally biased region" description="Basic residues" evidence="1">
    <location>
        <begin position="81"/>
        <end position="114"/>
    </location>
</feature>
<sequence length="532" mass="59106">ERRAQQRRAPVVGGVRRQRGGAPRARRGPQQAARARPRRRRRARPRAPRGARQAAAARARRAAARRRGAVARALAAGGARALRRRRAGRGHDRRRRPRRRARVRHRGQRRHGQGRRVLPDDREEAPARAGDRAAQPPALHLPRRLGRRLPAPAGRDLSRPRALRPDLLQPGQSVGRRDRPDRGGHGLLHGRRRVRPGDERRDGHRPQPGHDLPRRAAAREGRDGGGGQRRGARRRRPAQPPLGRGRPSRRGRPRGAGDRALDRRHARAGGVVLRAAVGAPRRRGAGGRPVAALRRGARRVAQGLQPARDHRADRRRLALARVQGAVRQDDRVRRCAHPRPSGRDPRQPGRAVRRVGAQGRALRAVVRPARHPAAVLAERHGLHGRPRRRSRRDRPRRREDGGRGVVRAGAEADGDRRRLLRCRQLRHVRPRLRPALSVDVAQRADLGDGRRAGGDRARLGRRRRARSRAACGAARAHSRAVRGAGSPVLRDRALVGRRGDRPARDARRPRPGAVGVRERAAGGDQAARVQDV</sequence>
<dbReference type="GO" id="GO:0004485">
    <property type="term" value="F:methylcrotonoyl-CoA carboxylase activity"/>
    <property type="evidence" value="ECO:0007669"/>
    <property type="project" value="UniProtKB-EC"/>
</dbReference>
<feature type="compositionally biased region" description="Basic residues" evidence="1">
    <location>
        <begin position="35"/>
        <end position="49"/>
    </location>
</feature>
<feature type="region of interest" description="Disordered" evidence="1">
    <location>
        <begin position="323"/>
        <end position="411"/>
    </location>
</feature>
<organism evidence="2">
    <name type="scientific">uncultured Solirubrobacteraceae bacterium</name>
    <dbReference type="NCBI Taxonomy" id="1162706"/>
    <lineage>
        <taxon>Bacteria</taxon>
        <taxon>Bacillati</taxon>
        <taxon>Actinomycetota</taxon>
        <taxon>Thermoleophilia</taxon>
        <taxon>Solirubrobacterales</taxon>
        <taxon>Solirubrobacteraceae</taxon>
        <taxon>environmental samples</taxon>
    </lineage>
</organism>
<evidence type="ECO:0000256" key="1">
    <source>
        <dbReference type="SAM" id="MobiDB-lite"/>
    </source>
</evidence>
<feature type="compositionally biased region" description="Basic residues" evidence="1">
    <location>
        <begin position="58"/>
        <end position="69"/>
    </location>
</feature>
<feature type="compositionally biased region" description="Basic and acidic residues" evidence="1">
    <location>
        <begin position="195"/>
        <end position="205"/>
    </location>
</feature>
<feature type="region of interest" description="Disordered" evidence="1">
    <location>
        <begin position="446"/>
        <end position="532"/>
    </location>
</feature>
<feature type="compositionally biased region" description="Basic and acidic residues" evidence="1">
    <location>
        <begin position="446"/>
        <end position="458"/>
    </location>
</feature>
<gene>
    <name evidence="2" type="ORF">AVDCRST_MAG67-1608</name>
</gene>